<dbReference type="Gene3D" id="3.40.50.300">
    <property type="entry name" value="P-loop containing nucleotide triphosphate hydrolases"/>
    <property type="match status" value="1"/>
</dbReference>
<feature type="compositionally biased region" description="Acidic residues" evidence="3">
    <location>
        <begin position="362"/>
        <end position="373"/>
    </location>
</feature>
<dbReference type="InterPro" id="IPR050311">
    <property type="entry name" value="ORC1/CDC6"/>
</dbReference>
<gene>
    <name evidence="5" type="ORF">V7S43_004715</name>
</gene>
<reference evidence="5 6" key="1">
    <citation type="submission" date="2024-09" db="EMBL/GenBank/DDBJ databases">
        <title>Genome sequencing and assembly of Phytophthora oleae, isolate VK10A, causative agent of rot of olive drupes.</title>
        <authorList>
            <person name="Conti Taguali S."/>
            <person name="Riolo M."/>
            <person name="La Spada F."/>
            <person name="Cacciola S.O."/>
            <person name="Dionisio G."/>
        </authorList>
    </citation>
    <scope>NUCLEOTIDE SEQUENCE [LARGE SCALE GENOMIC DNA]</scope>
    <source>
        <strain evidence="5 6">VK10A</strain>
    </source>
</reference>
<dbReference type="AlphaFoldDB" id="A0ABD3FTZ8"/>
<name>A0ABD3FTZ8_9STRA</name>
<feature type="compositionally biased region" description="Low complexity" evidence="3">
    <location>
        <begin position="406"/>
        <end position="417"/>
    </location>
</feature>
<comment type="similarity">
    <text evidence="1">Belongs to the CDC6/cdc18 family.</text>
</comment>
<evidence type="ECO:0000313" key="5">
    <source>
        <dbReference type="EMBL" id="KAL3670397.1"/>
    </source>
</evidence>
<dbReference type="PANTHER" id="PTHR10763:SF26">
    <property type="entry name" value="CELL DIVISION CONTROL PROTEIN 6 HOMOLOG"/>
    <property type="match status" value="1"/>
</dbReference>
<comment type="caution">
    <text evidence="5">The sequence shown here is derived from an EMBL/GenBank/DDBJ whole genome shotgun (WGS) entry which is preliminary data.</text>
</comment>
<evidence type="ECO:0000256" key="3">
    <source>
        <dbReference type="SAM" id="MobiDB-lite"/>
    </source>
</evidence>
<feature type="compositionally biased region" description="Acidic residues" evidence="3">
    <location>
        <begin position="690"/>
        <end position="700"/>
    </location>
</feature>
<evidence type="ECO:0000256" key="1">
    <source>
        <dbReference type="ARBA" id="ARBA00006184"/>
    </source>
</evidence>
<evidence type="ECO:0000259" key="4">
    <source>
        <dbReference type="SMART" id="SM00382"/>
    </source>
</evidence>
<dbReference type="InterPro" id="IPR049945">
    <property type="entry name" value="AAA_22"/>
</dbReference>
<dbReference type="GO" id="GO:0006260">
    <property type="term" value="P:DNA replication"/>
    <property type="evidence" value="ECO:0007669"/>
    <property type="project" value="UniProtKB-KW"/>
</dbReference>
<dbReference type="Gene3D" id="1.10.8.60">
    <property type="match status" value="1"/>
</dbReference>
<evidence type="ECO:0000313" key="6">
    <source>
        <dbReference type="Proteomes" id="UP001632037"/>
    </source>
</evidence>
<keyword evidence="2" id="KW-0235">DNA replication</keyword>
<feature type="region of interest" description="Disordered" evidence="3">
    <location>
        <begin position="518"/>
        <end position="604"/>
    </location>
</feature>
<protein>
    <recommendedName>
        <fullName evidence="4">AAA+ ATPase domain-containing protein</fullName>
    </recommendedName>
</protein>
<dbReference type="PANTHER" id="PTHR10763">
    <property type="entry name" value="CELL DIVISION CONTROL PROTEIN 6-RELATED"/>
    <property type="match status" value="1"/>
</dbReference>
<dbReference type="EMBL" id="JBIMZQ010000007">
    <property type="protein sequence ID" value="KAL3670397.1"/>
    <property type="molecule type" value="Genomic_DNA"/>
</dbReference>
<dbReference type="InterPro" id="IPR027417">
    <property type="entry name" value="P-loop_NTPase"/>
</dbReference>
<dbReference type="Proteomes" id="UP001632037">
    <property type="component" value="Unassembled WGS sequence"/>
</dbReference>
<feature type="domain" description="AAA+ ATPase" evidence="4">
    <location>
        <begin position="852"/>
        <end position="1016"/>
    </location>
</feature>
<dbReference type="SUPFAM" id="SSF52540">
    <property type="entry name" value="P-loop containing nucleoside triphosphate hydrolases"/>
    <property type="match status" value="1"/>
</dbReference>
<sequence length="1220" mass="136261">MAPTDNEAAAALHWVKLRTMPVFWPACVYTSYSDAVDHTHDVWALRSDKPVLDTEDRVLYFFGVGPRACHVVASGSAPNLQLCVAHEDDLALEKWTSAEDFPLLCGKYQVPEDIAKRAENNSCFLRACKEAETYVKDVHTKEQASELFVTLLTMAKKSHATGKAVVVREIIPSPAKRQKKTAKKTNQQIEQEKSIEVARMLKTPEMGTMVAKCWTQMLEAGWETMAQGDGQVLYKMPGTTFFNLVPNVNLFDSLEKACGRYLSEWVKSVAVDDSSEDFSELTEFLWPMAAGSGWEGLATTSEILYKKKDLPFDQWVPNVTIFRSKTQAVAKYLEECGLISSNNDISPEEEETQDNEPNIADSDVDMEEPEQSEDPCQVSEVESDGVEESEGGESEGEEGNQEEEAPAASVKAAAKLTKSAKKEKKKQKRYVGNMPLFKMSFGKLEAELMRRGWYYRSGALHCLYYQPYCKTKDSKSLKVNEDYFRGREELESFARTSGLYDHVETKLKNDHYNRCTLESEEDVDSDEETQFAPPAKVPAKTQAPASKRAPTASKPVPEASKVAPNASKPLPSTQQAKAPTRSARSHVRAGYRRTRSKSAPRSRVVGLSTKTTLAEVKFGEIWRVLADDGWHYRHGSLEYDYFKPHCDTVKDGTPGKDYFQSKDLLIEYLETSGIWDATAARVRAEAAMDSSDEDMNDSDTETSTPVQKRKRDENTPAPQHSSKKYKDAFRTPTLKRLATADLSDDDEDMDTISPDAAGAKGKENNGSGRQPLRNLANSFTPSPNMTRKEKGPQQSASDDITMDSAKSSARCLIQSAIQKLTSAYIPTNFGHREKEFREIREFFSDCFDGKKEKTSLYISGAPGCGKTAILKATQSEIDALYRDCCPDQAKEPVRCHVNAMALADSSTLFCKLAEALTNKSFSSGNEAFEAIERATTRRLKSSATMILILDEIDTLLKNNGIENDLCRLFELAHRDSNSFILIGIANQVDFTERHLPMLQQRLPDCSPRVVVFEPYKHQTIEQILIDRLGGQTTASKMVSTHGISFLARKIASTTGDIRLAVDTCRRVLQHKLDHADKENQSDDAELGRPLPLTDMLRIIKHALESKSALVIRSLPRNLQMILFASTRLLIVTANRAAENGSEATPLFSVDELYTSYCEASKDAGVFKPLPVRDFKTALYTLGEEGLIAEAELRKHLIKLLFSTSELLQSFRKDPFFSRLV</sequence>
<keyword evidence="6" id="KW-1185">Reference proteome</keyword>
<feature type="compositionally biased region" description="Polar residues" evidence="3">
    <location>
        <begin position="775"/>
        <end position="785"/>
    </location>
</feature>
<organism evidence="5 6">
    <name type="scientific">Phytophthora oleae</name>
    <dbReference type="NCBI Taxonomy" id="2107226"/>
    <lineage>
        <taxon>Eukaryota</taxon>
        <taxon>Sar</taxon>
        <taxon>Stramenopiles</taxon>
        <taxon>Oomycota</taxon>
        <taxon>Peronosporomycetes</taxon>
        <taxon>Peronosporales</taxon>
        <taxon>Peronosporaceae</taxon>
        <taxon>Phytophthora</taxon>
    </lineage>
</organism>
<dbReference type="SMART" id="SM00382">
    <property type="entry name" value="AAA"/>
    <property type="match status" value="1"/>
</dbReference>
<feature type="region of interest" description="Disordered" evidence="3">
    <location>
        <begin position="686"/>
        <end position="803"/>
    </location>
</feature>
<accession>A0ABD3FTZ8</accession>
<dbReference type="Pfam" id="PF13401">
    <property type="entry name" value="AAA_22"/>
    <property type="match status" value="1"/>
</dbReference>
<proteinExistence type="inferred from homology"/>
<dbReference type="InterPro" id="IPR003593">
    <property type="entry name" value="AAA+_ATPase"/>
</dbReference>
<evidence type="ECO:0000256" key="2">
    <source>
        <dbReference type="ARBA" id="ARBA00022705"/>
    </source>
</evidence>
<feature type="region of interest" description="Disordered" evidence="3">
    <location>
        <begin position="341"/>
        <end position="426"/>
    </location>
</feature>
<feature type="compositionally biased region" description="Acidic residues" evidence="3">
    <location>
        <begin position="381"/>
        <end position="405"/>
    </location>
</feature>
<feature type="compositionally biased region" description="Acidic residues" evidence="3">
    <location>
        <begin position="518"/>
        <end position="529"/>
    </location>
</feature>
<feature type="compositionally biased region" description="Basic residues" evidence="3">
    <location>
        <begin position="583"/>
        <end position="600"/>
    </location>
</feature>